<dbReference type="AlphaFoldDB" id="A0A0A9BTK4"/>
<protein>
    <submittedName>
        <fullName evidence="1">Uncharacterized protein</fullName>
    </submittedName>
</protein>
<organism evidence="1">
    <name type="scientific">Arundo donax</name>
    <name type="common">Giant reed</name>
    <name type="synonym">Donax arundinaceus</name>
    <dbReference type="NCBI Taxonomy" id="35708"/>
    <lineage>
        <taxon>Eukaryota</taxon>
        <taxon>Viridiplantae</taxon>
        <taxon>Streptophyta</taxon>
        <taxon>Embryophyta</taxon>
        <taxon>Tracheophyta</taxon>
        <taxon>Spermatophyta</taxon>
        <taxon>Magnoliopsida</taxon>
        <taxon>Liliopsida</taxon>
        <taxon>Poales</taxon>
        <taxon>Poaceae</taxon>
        <taxon>PACMAD clade</taxon>
        <taxon>Arundinoideae</taxon>
        <taxon>Arundineae</taxon>
        <taxon>Arundo</taxon>
    </lineage>
</organism>
<proteinExistence type="predicted"/>
<evidence type="ECO:0000313" key="1">
    <source>
        <dbReference type="EMBL" id="JAD66591.1"/>
    </source>
</evidence>
<name>A0A0A9BTK4_ARUDO</name>
<accession>A0A0A9BTK4</accession>
<reference evidence="1" key="1">
    <citation type="submission" date="2014-09" db="EMBL/GenBank/DDBJ databases">
        <authorList>
            <person name="Magalhaes I.L.F."/>
            <person name="Oliveira U."/>
            <person name="Santos F.R."/>
            <person name="Vidigal T.H.D.A."/>
            <person name="Brescovit A.D."/>
            <person name="Santos A.J."/>
        </authorList>
    </citation>
    <scope>NUCLEOTIDE SEQUENCE</scope>
    <source>
        <tissue evidence="1">Shoot tissue taken approximately 20 cm above the soil surface</tissue>
    </source>
</reference>
<sequence>MRATASGKSAAALGVR</sequence>
<dbReference type="EMBL" id="GBRH01231304">
    <property type="protein sequence ID" value="JAD66591.1"/>
    <property type="molecule type" value="Transcribed_RNA"/>
</dbReference>
<reference evidence="1" key="2">
    <citation type="journal article" date="2015" name="Data Brief">
        <title>Shoot transcriptome of the giant reed, Arundo donax.</title>
        <authorList>
            <person name="Barrero R.A."/>
            <person name="Guerrero F.D."/>
            <person name="Moolhuijzen P."/>
            <person name="Goolsby J.A."/>
            <person name="Tidwell J."/>
            <person name="Bellgard S.E."/>
            <person name="Bellgard M.I."/>
        </authorList>
    </citation>
    <scope>NUCLEOTIDE SEQUENCE</scope>
    <source>
        <tissue evidence="1">Shoot tissue taken approximately 20 cm above the soil surface</tissue>
    </source>
</reference>